<keyword evidence="2" id="KW-0408">Iron</keyword>
<accession>A0AAE9ZGD8</accession>
<feature type="compositionally biased region" description="Low complexity" evidence="4">
    <location>
        <begin position="21"/>
        <end position="49"/>
    </location>
</feature>
<dbReference type="InterPro" id="IPR007197">
    <property type="entry name" value="rSAM"/>
</dbReference>
<dbReference type="NCBIfam" id="NF033668">
    <property type="entry name" value="rSAM_PA0069"/>
    <property type="match status" value="1"/>
</dbReference>
<feature type="region of interest" description="Disordered" evidence="4">
    <location>
        <begin position="1"/>
        <end position="68"/>
    </location>
</feature>
<keyword evidence="3" id="KW-0411">Iron-sulfur</keyword>
<keyword evidence="7" id="KW-1185">Reference proteome</keyword>
<dbReference type="KEGG" id="hfl:PUV54_03560"/>
<dbReference type="Gene3D" id="3.80.30.30">
    <property type="match status" value="1"/>
</dbReference>
<dbReference type="CDD" id="cd01335">
    <property type="entry name" value="Radical_SAM"/>
    <property type="match status" value="1"/>
</dbReference>
<evidence type="ECO:0000313" key="7">
    <source>
        <dbReference type="Proteomes" id="UP001214043"/>
    </source>
</evidence>
<dbReference type="PANTHER" id="PTHR43432">
    <property type="entry name" value="SLR0285 PROTEIN"/>
    <property type="match status" value="1"/>
</dbReference>
<protein>
    <submittedName>
        <fullName evidence="6">PA0069 family radical SAM protein</fullName>
    </submittedName>
</protein>
<dbReference type="Pfam" id="PF04055">
    <property type="entry name" value="Radical_SAM"/>
    <property type="match status" value="1"/>
</dbReference>
<dbReference type="GO" id="GO:0051536">
    <property type="term" value="F:iron-sulfur cluster binding"/>
    <property type="evidence" value="ECO:0007669"/>
    <property type="project" value="UniProtKB-KW"/>
</dbReference>
<evidence type="ECO:0000256" key="3">
    <source>
        <dbReference type="ARBA" id="ARBA00023014"/>
    </source>
</evidence>
<proteinExistence type="predicted"/>
<name>A0AAE9ZGD8_9PROT</name>
<dbReference type="InterPro" id="IPR006638">
    <property type="entry name" value="Elp3/MiaA/NifB-like_rSAM"/>
</dbReference>
<dbReference type="Proteomes" id="UP001214043">
    <property type="component" value="Chromosome"/>
</dbReference>
<sequence>MARAAHLSFRPTRRPTLGETAADAPAAGAHTAQSAAAGKGRGARSNASGRYEKDQREEVNDGWDLDEDMPPLRTDVTLEKPRKIITFNNSPYVGFDRSINPYRGCEHGCIYCFARPTHAYMGLSPGLDFESKLFAKPSAPKLLEKELSDKNYRPQVIAMGTNTDPYQPIERKFQIMRGILGVFSKFNHPVTILTKSQNITRDLDILGPMAEKNLTRAMVSITTEDKALARSMEPRASAPKWRFEAINKLVDAGVSTGIMTGPMIPGLNDDEMEGIMEKAAELGASFSAFTVLRLPLEVSPLFQEWLETFAPTRAKRIMRHIRDMNGGKDYDPHWSRGREIKTPYAQLIAQRNARTRAKLGFNRERAPLDLSLFRVPAEVSGQMDLFG</sequence>
<evidence type="ECO:0000259" key="5">
    <source>
        <dbReference type="PROSITE" id="PS51918"/>
    </source>
</evidence>
<dbReference type="AlphaFoldDB" id="A0AAE9ZGD8"/>
<evidence type="ECO:0000256" key="1">
    <source>
        <dbReference type="ARBA" id="ARBA00022723"/>
    </source>
</evidence>
<dbReference type="SFLD" id="SFLDS00029">
    <property type="entry name" value="Radical_SAM"/>
    <property type="match status" value="1"/>
</dbReference>
<dbReference type="SUPFAM" id="SSF102114">
    <property type="entry name" value="Radical SAM enzymes"/>
    <property type="match status" value="1"/>
</dbReference>
<reference evidence="6" key="1">
    <citation type="submission" date="2023-02" db="EMBL/GenBank/DDBJ databases">
        <title>Genome sequence of Hyphococcus flavus.</title>
        <authorList>
            <person name="Rong J.-C."/>
            <person name="Zhao Q."/>
            <person name="Yi M."/>
            <person name="Wu J.-Y."/>
        </authorList>
    </citation>
    <scope>NUCLEOTIDE SEQUENCE</scope>
    <source>
        <strain evidence="6">MCCC 1K03223</strain>
    </source>
</reference>
<dbReference type="PROSITE" id="PS51918">
    <property type="entry name" value="RADICAL_SAM"/>
    <property type="match status" value="1"/>
</dbReference>
<evidence type="ECO:0000313" key="6">
    <source>
        <dbReference type="EMBL" id="WDI32267.1"/>
    </source>
</evidence>
<dbReference type="InterPro" id="IPR040086">
    <property type="entry name" value="MJ0683-like"/>
</dbReference>
<dbReference type="SMART" id="SM00729">
    <property type="entry name" value="Elp3"/>
    <property type="match status" value="1"/>
</dbReference>
<dbReference type="EMBL" id="CP118166">
    <property type="protein sequence ID" value="WDI32267.1"/>
    <property type="molecule type" value="Genomic_DNA"/>
</dbReference>
<dbReference type="GO" id="GO:0003824">
    <property type="term" value="F:catalytic activity"/>
    <property type="evidence" value="ECO:0007669"/>
    <property type="project" value="InterPro"/>
</dbReference>
<dbReference type="GO" id="GO:0046872">
    <property type="term" value="F:metal ion binding"/>
    <property type="evidence" value="ECO:0007669"/>
    <property type="project" value="UniProtKB-KW"/>
</dbReference>
<dbReference type="PANTHER" id="PTHR43432:SF3">
    <property type="entry name" value="SLR0285 PROTEIN"/>
    <property type="match status" value="1"/>
</dbReference>
<organism evidence="6 7">
    <name type="scientific">Hyphococcus flavus</name>
    <dbReference type="NCBI Taxonomy" id="1866326"/>
    <lineage>
        <taxon>Bacteria</taxon>
        <taxon>Pseudomonadati</taxon>
        <taxon>Pseudomonadota</taxon>
        <taxon>Alphaproteobacteria</taxon>
        <taxon>Parvularculales</taxon>
        <taxon>Parvularculaceae</taxon>
        <taxon>Hyphococcus</taxon>
    </lineage>
</organism>
<dbReference type="InterPro" id="IPR058240">
    <property type="entry name" value="rSAM_sf"/>
</dbReference>
<keyword evidence="1" id="KW-0479">Metal-binding</keyword>
<evidence type="ECO:0000256" key="2">
    <source>
        <dbReference type="ARBA" id="ARBA00023004"/>
    </source>
</evidence>
<dbReference type="RefSeq" id="WP_274494186.1">
    <property type="nucleotide sequence ID" value="NZ_CP118166.1"/>
</dbReference>
<feature type="compositionally biased region" description="Basic and acidic residues" evidence="4">
    <location>
        <begin position="50"/>
        <end position="59"/>
    </location>
</feature>
<dbReference type="SFLD" id="SFLDG01084">
    <property type="entry name" value="Uncharacterised_Radical_SAM_Su"/>
    <property type="match status" value="1"/>
</dbReference>
<gene>
    <name evidence="6" type="ORF">PUV54_03560</name>
</gene>
<evidence type="ECO:0000256" key="4">
    <source>
        <dbReference type="SAM" id="MobiDB-lite"/>
    </source>
</evidence>
<feature type="domain" description="Radical SAM core" evidence="5">
    <location>
        <begin position="88"/>
        <end position="328"/>
    </location>
</feature>